<dbReference type="EMBL" id="BBTG02000018">
    <property type="protein sequence ID" value="GAO14041.1"/>
    <property type="molecule type" value="Genomic_DNA"/>
</dbReference>
<name>A0A1B5KT08_USTVR</name>
<accession>A0A1B5KT08</accession>
<dbReference type="InterPro" id="IPR005037">
    <property type="entry name" value="PRP38"/>
</dbReference>
<evidence type="ECO:0000256" key="4">
    <source>
        <dbReference type="ARBA" id="ARBA00022728"/>
    </source>
</evidence>
<dbReference type="GO" id="GO:0005681">
    <property type="term" value="C:spliceosomal complex"/>
    <property type="evidence" value="ECO:0007669"/>
    <property type="project" value="UniProtKB-KW"/>
</dbReference>
<feature type="region of interest" description="Disordered" evidence="8">
    <location>
        <begin position="321"/>
        <end position="374"/>
    </location>
</feature>
<comment type="caution">
    <text evidence="9">The sequence shown here is derived from an EMBL/GenBank/DDBJ whole genome shotgun (WGS) entry which is preliminary data.</text>
</comment>
<keyword evidence="4 7" id="KW-0747">Spliceosome</keyword>
<dbReference type="Pfam" id="PF03371">
    <property type="entry name" value="PRP38"/>
    <property type="match status" value="1"/>
</dbReference>
<evidence type="ECO:0000256" key="3">
    <source>
        <dbReference type="ARBA" id="ARBA00022664"/>
    </source>
</evidence>
<feature type="compositionally biased region" description="Basic and acidic residues" evidence="8">
    <location>
        <begin position="361"/>
        <end position="374"/>
    </location>
</feature>
<evidence type="ECO:0000256" key="6">
    <source>
        <dbReference type="ARBA" id="ARBA00023242"/>
    </source>
</evidence>
<comment type="subcellular location">
    <subcellularLocation>
        <location evidence="1 7">Nucleus</location>
    </subcellularLocation>
</comment>
<reference evidence="10" key="1">
    <citation type="journal article" date="2016" name="Genome Announc.">
        <title>Genome sequence of Ustilaginoidea virens IPU010, a rice pathogenic fungus causing false smut.</title>
        <authorList>
            <person name="Kumagai T."/>
            <person name="Ishii T."/>
            <person name="Terai G."/>
            <person name="Umemura M."/>
            <person name="Machida M."/>
            <person name="Asai K."/>
        </authorList>
    </citation>
    <scope>NUCLEOTIDE SEQUENCE [LARGE SCALE GENOMIC DNA]</scope>
    <source>
        <strain evidence="10">IPU010</strain>
    </source>
</reference>
<evidence type="ECO:0000256" key="1">
    <source>
        <dbReference type="ARBA" id="ARBA00004123"/>
    </source>
</evidence>
<sequence>MDARTDTSEEVSSAFRIIIMLAGWTRIPNAGDGAKGRFGLNRPWDGVCVLDDRRRKGGPTAVGTATILSRPLPSRIISPSAVGPSVVSHPVVKPSVRQPIHPQAAFQAAPAPAPAATMPPRSDTVHADARRFLDERGSSAALAPNGLNPATIMEKAVRDRITESYFYKEQCFALNEADVVDRVVEHVRFVGGTHGDAQKPSPFLCLAFKLLELAPGDDILREYLAHGGAHFKYLRALACFYVRLTRPARDVYASLEPLLRDGRKLRRRGRAGTSLTFVDEFVDDLLTKERVCATSLWKMPAREVLEDLEVLEPRVSPLGDWEALLEGDDDDDDDDDDEGGDGVGDEGHGDEGEADADAMDVDGREASRDGSRSH</sequence>
<dbReference type="Proteomes" id="UP000054053">
    <property type="component" value="Unassembled WGS sequence"/>
</dbReference>
<comment type="function">
    <text evidence="7">Required for pre-mRNA splicing.</text>
</comment>
<keyword evidence="5 7" id="KW-0508">mRNA splicing</keyword>
<proteinExistence type="inferred from homology"/>
<evidence type="ECO:0000313" key="10">
    <source>
        <dbReference type="Proteomes" id="UP000054053"/>
    </source>
</evidence>
<evidence type="ECO:0000313" key="9">
    <source>
        <dbReference type="EMBL" id="GAO14041.1"/>
    </source>
</evidence>
<evidence type="ECO:0000256" key="5">
    <source>
        <dbReference type="ARBA" id="ARBA00023187"/>
    </source>
</evidence>
<evidence type="ECO:0000256" key="7">
    <source>
        <dbReference type="RuleBase" id="RU367025"/>
    </source>
</evidence>
<keyword evidence="3 7" id="KW-0507">mRNA processing</keyword>
<feature type="compositionally biased region" description="Acidic residues" evidence="8">
    <location>
        <begin position="323"/>
        <end position="344"/>
    </location>
</feature>
<organism evidence="9 10">
    <name type="scientific">Ustilaginoidea virens</name>
    <name type="common">Rice false smut fungus</name>
    <name type="synonym">Villosiclava virens</name>
    <dbReference type="NCBI Taxonomy" id="1159556"/>
    <lineage>
        <taxon>Eukaryota</taxon>
        <taxon>Fungi</taxon>
        <taxon>Dikarya</taxon>
        <taxon>Ascomycota</taxon>
        <taxon>Pezizomycotina</taxon>
        <taxon>Sordariomycetes</taxon>
        <taxon>Hypocreomycetidae</taxon>
        <taxon>Hypocreales</taxon>
        <taxon>Clavicipitaceae</taxon>
        <taxon>Ustilaginoidea</taxon>
    </lineage>
</organism>
<dbReference type="GO" id="GO:0000398">
    <property type="term" value="P:mRNA splicing, via spliceosome"/>
    <property type="evidence" value="ECO:0007669"/>
    <property type="project" value="UniProtKB-UniRule"/>
</dbReference>
<gene>
    <name evidence="9" type="ORF">UVI_02035900</name>
</gene>
<protein>
    <recommendedName>
        <fullName evidence="7">Pre-mRNA-splicing factor 38</fullName>
    </recommendedName>
</protein>
<dbReference type="AlphaFoldDB" id="A0A1B5KT08"/>
<dbReference type="PANTHER" id="PTHR23142">
    <property type="entry name" value="PRE-MRNA-SPLICING FACTOR 38A-RELATED"/>
    <property type="match status" value="1"/>
</dbReference>
<keyword evidence="6 7" id="KW-0539">Nucleus</keyword>
<evidence type="ECO:0000256" key="8">
    <source>
        <dbReference type="SAM" id="MobiDB-lite"/>
    </source>
</evidence>
<comment type="similarity">
    <text evidence="2 7">Belongs to the PRP38 family.</text>
</comment>
<evidence type="ECO:0000256" key="2">
    <source>
        <dbReference type="ARBA" id="ARBA00006164"/>
    </source>
</evidence>